<evidence type="ECO:0000256" key="1">
    <source>
        <dbReference type="SAM" id="MobiDB-lite"/>
    </source>
</evidence>
<keyword evidence="2" id="KW-1133">Transmembrane helix</keyword>
<comment type="caution">
    <text evidence="3">The sequence shown here is derived from an EMBL/GenBank/DDBJ whole genome shotgun (WGS) entry which is preliminary data.</text>
</comment>
<accession>A0A836L7G8</accession>
<dbReference type="GeneID" id="94289999"/>
<feature type="region of interest" description="Disordered" evidence="1">
    <location>
        <begin position="43"/>
        <end position="85"/>
    </location>
</feature>
<reference evidence="3 4" key="1">
    <citation type="submission" date="2021-02" db="EMBL/GenBank/DDBJ databases">
        <title>Porcisia hertigi Genome sequencing and assembly.</title>
        <authorList>
            <person name="Almutairi H."/>
            <person name="Gatherer D."/>
        </authorList>
    </citation>
    <scope>NUCLEOTIDE SEQUENCE [LARGE SCALE GENOMIC DNA]</scope>
    <source>
        <strain evidence="3 4">C119</strain>
    </source>
</reference>
<evidence type="ECO:0000313" key="4">
    <source>
        <dbReference type="Proteomes" id="UP000674318"/>
    </source>
</evidence>
<name>A0A836L7G8_9TRYP</name>
<proteinExistence type="predicted"/>
<dbReference type="KEGG" id="phet:94289999"/>
<keyword evidence="2" id="KW-0812">Transmembrane</keyword>
<evidence type="ECO:0000256" key="2">
    <source>
        <dbReference type="SAM" id="Phobius"/>
    </source>
</evidence>
<organism evidence="3 4">
    <name type="scientific">Porcisia hertigi</name>
    <dbReference type="NCBI Taxonomy" id="2761500"/>
    <lineage>
        <taxon>Eukaryota</taxon>
        <taxon>Discoba</taxon>
        <taxon>Euglenozoa</taxon>
        <taxon>Kinetoplastea</taxon>
        <taxon>Metakinetoplastina</taxon>
        <taxon>Trypanosomatida</taxon>
        <taxon>Trypanosomatidae</taxon>
        <taxon>Leishmaniinae</taxon>
        <taxon>Porcisia</taxon>
    </lineage>
</organism>
<dbReference type="AlphaFoldDB" id="A0A836L7G8"/>
<feature type="compositionally biased region" description="Low complexity" evidence="1">
    <location>
        <begin position="252"/>
        <end position="268"/>
    </location>
</feature>
<protein>
    <submittedName>
        <fullName evidence="3">Uncharacterized protein</fullName>
    </submittedName>
</protein>
<keyword evidence="4" id="KW-1185">Reference proteome</keyword>
<keyword evidence="2" id="KW-0472">Membrane</keyword>
<feature type="region of interest" description="Disordered" evidence="1">
    <location>
        <begin position="450"/>
        <end position="479"/>
    </location>
</feature>
<sequence length="479" mass="51996">MSISVGITALLCIACAAALGFGVAVAVFLLMFFGFCKSSQGDLADGHRRQRGRNASRRPDSTGGGEAANAELGCKGIPLNSRPPRLTPEQEILREKVLEKYRRRQARQQRRRERQAAREARIVNVREGDGEGMASENEFDDSSSVTTQTTLKSAATTVRTASTLAYGRGTYLSPPPDARAVHLDEHNECDELHSAYSGCSRRSSGTVHSRTSQGTIATIKSYLRRQRQRQHLRRREKQQQIEIFNQWAQDQLAPSSDLSPSSKSSASLGDNGDENTIGGHARRGTGTPFGGCSSHHRLHPERSMSVASSEPRPPEEVLAVNCTTYPALRNGERGYLDRPCVSHHRQAPNEIVILEGEDESGRVESSEFECSEAGVKVCPSYTPAVESSGCAAHGGSGVGSGTHVDRLQPSPPKRTWKDVEHSVALSGFFSNGANQKCLAGAGLPLLWQRSDKETPGPCQQVPGELTKNSVGIHEPIHRE</sequence>
<dbReference type="RefSeq" id="XP_067755128.1">
    <property type="nucleotide sequence ID" value="XM_067899922.1"/>
</dbReference>
<feature type="transmembrane region" description="Helical" evidence="2">
    <location>
        <begin position="7"/>
        <end position="35"/>
    </location>
</feature>
<dbReference type="EMBL" id="JAFJZO010000031">
    <property type="protein sequence ID" value="KAG5497660.1"/>
    <property type="molecule type" value="Genomic_DNA"/>
</dbReference>
<gene>
    <name evidence="3" type="ORF">JKF63_03925</name>
</gene>
<evidence type="ECO:0000313" key="3">
    <source>
        <dbReference type="EMBL" id="KAG5497660.1"/>
    </source>
</evidence>
<feature type="region of interest" description="Disordered" evidence="1">
    <location>
        <begin position="251"/>
        <end position="315"/>
    </location>
</feature>
<dbReference type="Proteomes" id="UP000674318">
    <property type="component" value="Unassembled WGS sequence"/>
</dbReference>
<dbReference type="OrthoDB" id="267519at2759"/>
<feature type="region of interest" description="Disordered" evidence="1">
    <location>
        <begin position="131"/>
        <end position="151"/>
    </location>
</feature>